<dbReference type="PANTHER" id="PTHR42988:SF2">
    <property type="entry name" value="CYCLIC NUCLEOTIDE PHOSPHODIESTERASE CBUA0032-RELATED"/>
    <property type="match status" value="1"/>
</dbReference>
<protein>
    <recommendedName>
        <fullName evidence="5">Calcineurin-like phosphoesterase domain-containing protein</fullName>
    </recommendedName>
</protein>
<dbReference type="OrthoDB" id="651281at2"/>
<dbReference type="EMBL" id="QFBC01000019">
    <property type="protein sequence ID" value="PWE52987.1"/>
    <property type="molecule type" value="Genomic_DNA"/>
</dbReference>
<comment type="similarity">
    <text evidence="4">Belongs to the cyclic nucleotide phosphodiesterase class-III family.</text>
</comment>
<feature type="domain" description="Calcineurin-like phosphoesterase" evidence="5">
    <location>
        <begin position="13"/>
        <end position="135"/>
    </location>
</feature>
<evidence type="ECO:0000313" key="6">
    <source>
        <dbReference type="EMBL" id="PWE52987.1"/>
    </source>
</evidence>
<dbReference type="SUPFAM" id="SSF56300">
    <property type="entry name" value="Metallo-dependent phosphatases"/>
    <property type="match status" value="1"/>
</dbReference>
<keyword evidence="2" id="KW-0378">Hydrolase</keyword>
<dbReference type="InterPro" id="IPR029052">
    <property type="entry name" value="Metallo-depent_PP-like"/>
</dbReference>
<dbReference type="Gene3D" id="3.60.21.10">
    <property type="match status" value="1"/>
</dbReference>
<keyword evidence="1" id="KW-0479">Metal-binding</keyword>
<dbReference type="Pfam" id="PF00149">
    <property type="entry name" value="Metallophos"/>
    <property type="match status" value="1"/>
</dbReference>
<evidence type="ECO:0000256" key="1">
    <source>
        <dbReference type="ARBA" id="ARBA00022723"/>
    </source>
</evidence>
<proteinExistence type="inferred from homology"/>
<evidence type="ECO:0000313" key="7">
    <source>
        <dbReference type="Proteomes" id="UP000245252"/>
    </source>
</evidence>
<dbReference type="GO" id="GO:0016787">
    <property type="term" value="F:hydrolase activity"/>
    <property type="evidence" value="ECO:0007669"/>
    <property type="project" value="UniProtKB-KW"/>
</dbReference>
<evidence type="ECO:0000259" key="5">
    <source>
        <dbReference type="Pfam" id="PF00149"/>
    </source>
</evidence>
<keyword evidence="3" id="KW-0408">Iron</keyword>
<accession>A0A2U2DI37</accession>
<sequence length="432" mass="47410">MQSLGEGKVLPKIRLLQIGDVHLVSNAGNKAFVDDKDTTFPLNLKNIISRSPIKTVFRRIFEIINEQNIDAVLFMGDLTDYGKLDGYAACSNYIASALQIGSKGLYRDIPVGIVPGNHDINRDLARKPGISTKFTPLAEALTNAGLPALPISKAMHRSVVKNNARIELFLLNSCWGCGEESYIPPEFRGQIAAAIEAVMSGPDSDTAIRAYYDRQLDTPAISEETIESVVTKMESLSGASMPVLVAHHNLLPQRRPRLAPYTELVNGGALRGALGELGRPVIYLHGHIHEDPVEVLQLPGGFPVVSISSPDIPKGFNLVDILFGENAVPLACHIIPYRVDKSGILKREPTISIALNNGRKRSSDRNTGILYGKVLEAGQVYWPELTRQFLDEAHGMDEERLTIIVEQLQAEGSITIDNYDLSPAHWILRAEK</sequence>
<evidence type="ECO:0000256" key="2">
    <source>
        <dbReference type="ARBA" id="ARBA00022801"/>
    </source>
</evidence>
<dbReference type="InterPro" id="IPR004843">
    <property type="entry name" value="Calcineurin-like_PHP"/>
</dbReference>
<evidence type="ECO:0000256" key="4">
    <source>
        <dbReference type="ARBA" id="ARBA00025742"/>
    </source>
</evidence>
<dbReference type="InterPro" id="IPR050884">
    <property type="entry name" value="CNP_phosphodiesterase-III"/>
</dbReference>
<comment type="caution">
    <text evidence="6">The sequence shown here is derived from an EMBL/GenBank/DDBJ whole genome shotgun (WGS) entry which is preliminary data.</text>
</comment>
<dbReference type="RefSeq" id="WP_109461602.1">
    <property type="nucleotide sequence ID" value="NZ_QFBC01000019.1"/>
</dbReference>
<dbReference type="Proteomes" id="UP000245252">
    <property type="component" value="Unassembled WGS sequence"/>
</dbReference>
<gene>
    <name evidence="6" type="ORF">DEM27_28300</name>
</gene>
<organism evidence="6 7">
    <name type="scientific">Metarhizobium album</name>
    <dbReference type="NCBI Taxonomy" id="2182425"/>
    <lineage>
        <taxon>Bacteria</taxon>
        <taxon>Pseudomonadati</taxon>
        <taxon>Pseudomonadota</taxon>
        <taxon>Alphaproteobacteria</taxon>
        <taxon>Hyphomicrobiales</taxon>
        <taxon>Rhizobiaceae</taxon>
        <taxon>Metarhizobium</taxon>
    </lineage>
</organism>
<keyword evidence="7" id="KW-1185">Reference proteome</keyword>
<dbReference type="AlphaFoldDB" id="A0A2U2DI37"/>
<dbReference type="PANTHER" id="PTHR42988">
    <property type="entry name" value="PHOSPHOHYDROLASE"/>
    <property type="match status" value="1"/>
</dbReference>
<reference evidence="6 7" key="1">
    <citation type="submission" date="2018-05" db="EMBL/GenBank/DDBJ databases">
        <title>The draft genome of strain NS-104.</title>
        <authorList>
            <person name="Hang P."/>
            <person name="Jiang J."/>
        </authorList>
    </citation>
    <scope>NUCLEOTIDE SEQUENCE [LARGE SCALE GENOMIC DNA]</scope>
    <source>
        <strain evidence="6 7">NS-104</strain>
    </source>
</reference>
<dbReference type="GO" id="GO:0046872">
    <property type="term" value="F:metal ion binding"/>
    <property type="evidence" value="ECO:0007669"/>
    <property type="project" value="UniProtKB-KW"/>
</dbReference>
<name>A0A2U2DI37_9HYPH</name>
<evidence type="ECO:0000256" key="3">
    <source>
        <dbReference type="ARBA" id="ARBA00023004"/>
    </source>
</evidence>